<comment type="caution">
    <text evidence="1">The sequence shown here is derived from an EMBL/GenBank/DDBJ whole genome shotgun (WGS) entry which is preliminary data.</text>
</comment>
<dbReference type="Proteomes" id="UP000789570">
    <property type="component" value="Unassembled WGS sequence"/>
</dbReference>
<dbReference type="EMBL" id="CAJVPQ010004585">
    <property type="protein sequence ID" value="CAG8654741.1"/>
    <property type="molecule type" value="Genomic_DNA"/>
</dbReference>
<proteinExistence type="predicted"/>
<reference evidence="1" key="1">
    <citation type="submission" date="2021-06" db="EMBL/GenBank/DDBJ databases">
        <authorList>
            <person name="Kallberg Y."/>
            <person name="Tangrot J."/>
            <person name="Rosling A."/>
        </authorList>
    </citation>
    <scope>NUCLEOTIDE SEQUENCE</scope>
    <source>
        <strain evidence="1">UK204</strain>
    </source>
</reference>
<gene>
    <name evidence="1" type="ORF">FCALED_LOCUS11255</name>
</gene>
<organism evidence="1 2">
    <name type="scientific">Funneliformis caledonium</name>
    <dbReference type="NCBI Taxonomy" id="1117310"/>
    <lineage>
        <taxon>Eukaryota</taxon>
        <taxon>Fungi</taxon>
        <taxon>Fungi incertae sedis</taxon>
        <taxon>Mucoromycota</taxon>
        <taxon>Glomeromycotina</taxon>
        <taxon>Glomeromycetes</taxon>
        <taxon>Glomerales</taxon>
        <taxon>Glomeraceae</taxon>
        <taxon>Funneliformis</taxon>
    </lineage>
</organism>
<protein>
    <submittedName>
        <fullName evidence="1">4378_t:CDS:1</fullName>
    </submittedName>
</protein>
<dbReference type="AlphaFoldDB" id="A0A9N9DVC9"/>
<name>A0A9N9DVC9_9GLOM</name>
<sequence length="60" mass="7164">MVEIMENYVLELMANIDRAPYYEDLVSENGFRQVPECQNDDWMPYVMIDKHRPSKLAIQN</sequence>
<evidence type="ECO:0000313" key="2">
    <source>
        <dbReference type="Proteomes" id="UP000789570"/>
    </source>
</evidence>
<keyword evidence="2" id="KW-1185">Reference proteome</keyword>
<evidence type="ECO:0000313" key="1">
    <source>
        <dbReference type="EMBL" id="CAG8654741.1"/>
    </source>
</evidence>
<dbReference type="OrthoDB" id="2380943at2759"/>
<accession>A0A9N9DVC9</accession>
<feature type="non-terminal residue" evidence="1">
    <location>
        <position position="60"/>
    </location>
</feature>